<dbReference type="AlphaFoldDB" id="A0A060S1D5"/>
<dbReference type="GO" id="GO:0006261">
    <property type="term" value="P:DNA-templated DNA replication"/>
    <property type="evidence" value="ECO:0007669"/>
    <property type="project" value="TreeGrafter"/>
</dbReference>
<dbReference type="VEuPathDB" id="PlasmoDB:PRG01_1233800"/>
<keyword evidence="1" id="KW-0853">WD repeat</keyword>
<evidence type="ECO:0000256" key="2">
    <source>
        <dbReference type="ARBA" id="ARBA00022737"/>
    </source>
</evidence>
<organism evidence="4 5">
    <name type="scientific">Plasmodium reichenowi</name>
    <dbReference type="NCBI Taxonomy" id="5854"/>
    <lineage>
        <taxon>Eukaryota</taxon>
        <taxon>Sar</taxon>
        <taxon>Alveolata</taxon>
        <taxon>Apicomplexa</taxon>
        <taxon>Aconoidasida</taxon>
        <taxon>Haemosporida</taxon>
        <taxon>Plasmodiidae</taxon>
        <taxon>Plasmodium</taxon>
        <taxon>Plasmodium (Laverania)</taxon>
    </lineage>
</organism>
<dbReference type="SMART" id="SM00320">
    <property type="entry name" value="WD40"/>
    <property type="match status" value="2"/>
</dbReference>
<dbReference type="PANTHER" id="PTHR18763:SF0">
    <property type="entry name" value="WD REPEAT-CONTAINING PROTEIN 18"/>
    <property type="match status" value="1"/>
</dbReference>
<keyword evidence="2" id="KW-0677">Repeat</keyword>
<name>A0A060S1D5_PLARE</name>
<reference evidence="4" key="2">
    <citation type="submission" date="2014-05" db="EMBL/GenBank/DDBJ databases">
        <title>The genome sequences of chimpanzee malaria parasites reveal the path to human adaptation.</title>
        <authorList>
            <person name="Otto T.D."/>
            <person name="Rayner J.C."/>
            <person name="Boehme U."/>
            <person name="Pain A."/>
            <person name="Spottiswoode N."/>
            <person name="Sanders M."/>
            <person name="Quail M."/>
            <person name="Ollomo B."/>
            <person name="Renaud F."/>
            <person name="Thomas A.W."/>
            <person name="Prugnolle F."/>
            <person name="Conway D.J."/>
            <person name="Newbold C."/>
            <person name="Berriman M."/>
        </authorList>
    </citation>
    <scope>NUCLEOTIDE SEQUENCE [LARGE SCALE GENOMIC DNA]</scope>
    <source>
        <strain evidence="4">CDC</strain>
    </source>
</reference>
<dbReference type="SUPFAM" id="SSF50978">
    <property type="entry name" value="WD40 repeat-like"/>
    <property type="match status" value="1"/>
</dbReference>
<evidence type="ECO:0000313" key="4">
    <source>
        <dbReference type="EMBL" id="CDO65580.1"/>
    </source>
</evidence>
<dbReference type="GO" id="GO:0120330">
    <property type="term" value="C:rixosome complex"/>
    <property type="evidence" value="ECO:0007669"/>
    <property type="project" value="TreeGrafter"/>
</dbReference>
<accession>A0A060S1D5</accession>
<dbReference type="GO" id="GO:0005656">
    <property type="term" value="C:nuclear pre-replicative complex"/>
    <property type="evidence" value="ECO:0007669"/>
    <property type="project" value="TreeGrafter"/>
</dbReference>
<dbReference type="GO" id="GO:0006364">
    <property type="term" value="P:rRNA processing"/>
    <property type="evidence" value="ECO:0007669"/>
    <property type="project" value="TreeGrafter"/>
</dbReference>
<dbReference type="VEuPathDB" id="PlasmoDB:PRCDC_1229800"/>
<dbReference type="Gene3D" id="2.130.10.10">
    <property type="entry name" value="YVTN repeat-like/Quinoprotein amine dehydrogenase"/>
    <property type="match status" value="1"/>
</dbReference>
<protein>
    <submittedName>
        <fullName evidence="4">WD-repeat protein, putative</fullName>
    </submittedName>
</protein>
<dbReference type="InterPro" id="IPR045227">
    <property type="entry name" value="WDR18/Ipi3/RID3"/>
</dbReference>
<dbReference type="InterPro" id="IPR036322">
    <property type="entry name" value="WD40_repeat_dom_sf"/>
</dbReference>
<dbReference type="InterPro" id="IPR001680">
    <property type="entry name" value="WD40_rpt"/>
</dbReference>
<dbReference type="Proteomes" id="UP000027581">
    <property type="component" value="Unassembled WGS sequence"/>
</dbReference>
<feature type="region of interest" description="Disordered" evidence="3">
    <location>
        <begin position="292"/>
        <end position="315"/>
    </location>
</feature>
<reference evidence="4" key="1">
    <citation type="submission" date="2014-01" db="EMBL/GenBank/DDBJ databases">
        <authorList>
            <person name="Aslett M."/>
        </authorList>
    </citation>
    <scope>NUCLEOTIDE SEQUENCE</scope>
    <source>
        <strain evidence="4">CDC</strain>
    </source>
</reference>
<dbReference type="PhylomeDB" id="A0A060S1D5"/>
<gene>
    <name evidence="4" type="ORF">PRCDC_1229800</name>
</gene>
<evidence type="ECO:0000313" key="5">
    <source>
        <dbReference type="Proteomes" id="UP000027581"/>
    </source>
</evidence>
<evidence type="ECO:0000256" key="3">
    <source>
        <dbReference type="SAM" id="MobiDB-lite"/>
    </source>
</evidence>
<feature type="compositionally biased region" description="Low complexity" evidence="3">
    <location>
        <begin position="305"/>
        <end position="315"/>
    </location>
</feature>
<dbReference type="EMBL" id="HG810773">
    <property type="protein sequence ID" value="CDO65580.1"/>
    <property type="molecule type" value="Genomic_DNA"/>
</dbReference>
<evidence type="ECO:0000256" key="1">
    <source>
        <dbReference type="ARBA" id="ARBA00022574"/>
    </source>
</evidence>
<dbReference type="InterPro" id="IPR015943">
    <property type="entry name" value="WD40/YVTN_repeat-like_dom_sf"/>
</dbReference>
<sequence length="497" mass="58405">MEQNKIMLVYDNHDVLLVNLDNERCESKFEKSIKDDEKKICMLNNGNFLILNANKKMIYQYIYNKSTAIYTKYVRAHLNVIKLTTNERIIFGGDKIGNVYIWSAISGFLINTFQAHFGPIKDILIDQLVNVLYTYSDDNIVHVYNLHDLFRKKKIQPMLFYQHNINSNIKQIISITPNIYDTLYTLISLTNDGTIYVWGLKSKEAVHILKTQTECCTYICSNYPFNTHLYVCKKNKIIRIPFLEFNKKSTKNNKNKKNKKNSCAYCHNKSDDIKLKEYGDYVQIKKIQTEQIENDENDGNDKNDYNNYNNYNGNKNYGDINNDYSDYYNQSSDDNNNTNDEDFNDSHHLNINYLHLETNKIIKSQNVVTNEIFLNLKDFTTFIGHKSQVLKCYVDDKKQILISLASDGIKIWDIYNCYAIKTLKYGENVINFYIPTFKNVSYLIELPNLVLEYEDNTNIHIIDEVKEHTFQSNYKNLLYNDQNLLINMANTFASHDM</sequence>
<proteinExistence type="predicted"/>
<dbReference type="PANTHER" id="PTHR18763">
    <property type="entry name" value="WD-REPEAT PROTEIN 18"/>
    <property type="match status" value="1"/>
</dbReference>
<keyword evidence="5" id="KW-1185">Reference proteome</keyword>